<evidence type="ECO:0000256" key="1">
    <source>
        <dbReference type="SAM" id="Phobius"/>
    </source>
</evidence>
<sequence length="174" mass="21034">MRLVIYVAWMKLLSCQVTRGFNLMYVFIKWMIPTIQIYLFNQKPKRKKLIRLRIQSVLYHQENLEHPGANGIENVKLVILNIVSFKFHIDMHLLPSFVPNLCYIFIDILLYVHILMFIFIALYINKYLCVNVLLCIIIQMHTYTKNNFYTYYIYLSIPYFSKLSFFKSYEINFT</sequence>
<protein>
    <submittedName>
        <fullName evidence="2">Putative product</fullName>
    </submittedName>
</protein>
<keyword evidence="1" id="KW-1133">Transmembrane helix</keyword>
<name>A0A6M2DUD0_XENCH</name>
<proteinExistence type="predicted"/>
<accession>A0A6M2DUD0</accession>
<keyword evidence="1" id="KW-0812">Transmembrane</keyword>
<dbReference type="EMBL" id="GIIL01006239">
    <property type="protein sequence ID" value="NOV49965.1"/>
    <property type="molecule type" value="Transcribed_RNA"/>
</dbReference>
<keyword evidence="1" id="KW-0472">Membrane</keyword>
<evidence type="ECO:0000313" key="2">
    <source>
        <dbReference type="EMBL" id="NOV49965.1"/>
    </source>
</evidence>
<reference evidence="2" key="1">
    <citation type="submission" date="2020-03" db="EMBL/GenBank/DDBJ databases">
        <title>Transcriptomic Profiling of the Digestive Tract of the Rat Flea, Xenopsylla cheopis, Following Blood Feeding and Infection with Yersinia pestis.</title>
        <authorList>
            <person name="Bland D.M."/>
            <person name="Martens C.A."/>
            <person name="Virtaneva K."/>
            <person name="Kanakabandi K."/>
            <person name="Long D."/>
            <person name="Rosenke R."/>
            <person name="Saturday G.A."/>
            <person name="Hoyt F.H."/>
            <person name="Bruno D.P."/>
            <person name="Ribeiro J.M.C."/>
            <person name="Hinnebusch J."/>
        </authorList>
    </citation>
    <scope>NUCLEOTIDE SEQUENCE</scope>
</reference>
<feature type="transmembrane region" description="Helical" evidence="1">
    <location>
        <begin position="101"/>
        <end position="124"/>
    </location>
</feature>
<organism evidence="2">
    <name type="scientific">Xenopsylla cheopis</name>
    <name type="common">Oriental rat flea</name>
    <name type="synonym">Pulex cheopis</name>
    <dbReference type="NCBI Taxonomy" id="163159"/>
    <lineage>
        <taxon>Eukaryota</taxon>
        <taxon>Metazoa</taxon>
        <taxon>Ecdysozoa</taxon>
        <taxon>Arthropoda</taxon>
        <taxon>Hexapoda</taxon>
        <taxon>Insecta</taxon>
        <taxon>Pterygota</taxon>
        <taxon>Neoptera</taxon>
        <taxon>Endopterygota</taxon>
        <taxon>Siphonaptera</taxon>
        <taxon>Pulicidae</taxon>
        <taxon>Xenopsyllinae</taxon>
        <taxon>Xenopsylla</taxon>
    </lineage>
</organism>
<dbReference type="AlphaFoldDB" id="A0A6M2DUD0"/>
<feature type="transmembrane region" description="Helical" evidence="1">
    <location>
        <begin position="20"/>
        <end position="41"/>
    </location>
</feature>